<evidence type="ECO:0000256" key="1">
    <source>
        <dbReference type="SAM" id="Phobius"/>
    </source>
</evidence>
<dbReference type="OrthoDB" id="20872at2759"/>
<sequence length="175" mass="18807">MLASASALSFIATGSHFLVWASSLVVVGITAFFLNNYAHDSHLTYEMVISSVTAAFWIPSLFLPFLANAAAYKKFYIPLNGVFSYLWLTAFVFAAQDYNKGSCWANAPSVGHCSLKLASESFIFLAMFFHIVAMVAETVAWRQAAKCEGGCPVGEKNVRGSEDSDAAVAPAPATV</sequence>
<proteinExistence type="predicted"/>
<evidence type="ECO:0000313" key="3">
    <source>
        <dbReference type="Proteomes" id="UP000799778"/>
    </source>
</evidence>
<dbReference type="PANTHER" id="PTHR39608:SF2">
    <property type="entry name" value="MARVEL DOMAIN-CONTAINING PROTEIN"/>
    <property type="match status" value="1"/>
</dbReference>
<dbReference type="AlphaFoldDB" id="A0A6A5XF78"/>
<protein>
    <recommendedName>
        <fullName evidence="4">MARVEL domain-containing protein</fullName>
    </recommendedName>
</protein>
<keyword evidence="3" id="KW-1185">Reference proteome</keyword>
<evidence type="ECO:0008006" key="4">
    <source>
        <dbReference type="Google" id="ProtNLM"/>
    </source>
</evidence>
<reference evidence="2" key="1">
    <citation type="journal article" date="2020" name="Stud. Mycol.">
        <title>101 Dothideomycetes genomes: a test case for predicting lifestyles and emergence of pathogens.</title>
        <authorList>
            <person name="Haridas S."/>
            <person name="Albert R."/>
            <person name="Binder M."/>
            <person name="Bloem J."/>
            <person name="Labutti K."/>
            <person name="Salamov A."/>
            <person name="Andreopoulos B."/>
            <person name="Baker S."/>
            <person name="Barry K."/>
            <person name="Bills G."/>
            <person name="Bluhm B."/>
            <person name="Cannon C."/>
            <person name="Castanera R."/>
            <person name="Culley D."/>
            <person name="Daum C."/>
            <person name="Ezra D."/>
            <person name="Gonzalez J."/>
            <person name="Henrissat B."/>
            <person name="Kuo A."/>
            <person name="Liang C."/>
            <person name="Lipzen A."/>
            <person name="Lutzoni F."/>
            <person name="Magnuson J."/>
            <person name="Mondo S."/>
            <person name="Nolan M."/>
            <person name="Ohm R."/>
            <person name="Pangilinan J."/>
            <person name="Park H.-J."/>
            <person name="Ramirez L."/>
            <person name="Alfaro M."/>
            <person name="Sun H."/>
            <person name="Tritt A."/>
            <person name="Yoshinaga Y."/>
            <person name="Zwiers L.-H."/>
            <person name="Turgeon B."/>
            <person name="Goodwin S."/>
            <person name="Spatafora J."/>
            <person name="Crous P."/>
            <person name="Grigoriev I."/>
        </authorList>
    </citation>
    <scope>NUCLEOTIDE SEQUENCE</scope>
    <source>
        <strain evidence="2">CBS 175.79</strain>
    </source>
</reference>
<feature type="transmembrane region" description="Helical" evidence="1">
    <location>
        <begin position="75"/>
        <end position="95"/>
    </location>
</feature>
<feature type="transmembrane region" description="Helical" evidence="1">
    <location>
        <begin position="115"/>
        <end position="136"/>
    </location>
</feature>
<keyword evidence="1" id="KW-0812">Transmembrane</keyword>
<dbReference type="RefSeq" id="XP_033380234.1">
    <property type="nucleotide sequence ID" value="XM_033526109.1"/>
</dbReference>
<dbReference type="PANTHER" id="PTHR39608">
    <property type="entry name" value="INTEGRAL MEMBRANE PROTEIN (AFU_ORTHOLOGUE AFUA_5G08640)"/>
    <property type="match status" value="1"/>
</dbReference>
<keyword evidence="1" id="KW-1133">Transmembrane helix</keyword>
<feature type="transmembrane region" description="Helical" evidence="1">
    <location>
        <begin position="45"/>
        <end position="63"/>
    </location>
</feature>
<name>A0A6A5XF78_9PLEO</name>
<accession>A0A6A5XF78</accession>
<gene>
    <name evidence="2" type="ORF">BU24DRAFT_412446</name>
</gene>
<dbReference type="EMBL" id="ML978073">
    <property type="protein sequence ID" value="KAF2011895.1"/>
    <property type="molecule type" value="Genomic_DNA"/>
</dbReference>
<evidence type="ECO:0000313" key="2">
    <source>
        <dbReference type="EMBL" id="KAF2011895.1"/>
    </source>
</evidence>
<dbReference type="GeneID" id="54283506"/>
<organism evidence="2 3">
    <name type="scientific">Aaosphaeria arxii CBS 175.79</name>
    <dbReference type="NCBI Taxonomy" id="1450172"/>
    <lineage>
        <taxon>Eukaryota</taxon>
        <taxon>Fungi</taxon>
        <taxon>Dikarya</taxon>
        <taxon>Ascomycota</taxon>
        <taxon>Pezizomycotina</taxon>
        <taxon>Dothideomycetes</taxon>
        <taxon>Pleosporomycetidae</taxon>
        <taxon>Pleosporales</taxon>
        <taxon>Pleosporales incertae sedis</taxon>
        <taxon>Aaosphaeria</taxon>
    </lineage>
</organism>
<keyword evidence="1" id="KW-0472">Membrane</keyword>
<dbReference type="Proteomes" id="UP000799778">
    <property type="component" value="Unassembled WGS sequence"/>
</dbReference>